<sequence>MTTALRLFLKFLPFAVLAFVAHGRGLDYDWYRGGTTSPPDNATYNGQPQSIIKFAKFDGVDIGGMDEEYVDSNGTPLPGLPSEIGSYTATV</sequence>
<feature type="non-terminal residue" evidence="1">
    <location>
        <position position="91"/>
    </location>
</feature>
<organism evidence="1">
    <name type="scientific">marine metagenome</name>
    <dbReference type="NCBI Taxonomy" id="408172"/>
    <lineage>
        <taxon>unclassified sequences</taxon>
        <taxon>metagenomes</taxon>
        <taxon>ecological metagenomes</taxon>
    </lineage>
</organism>
<reference evidence="1" key="1">
    <citation type="submission" date="2018-05" db="EMBL/GenBank/DDBJ databases">
        <authorList>
            <person name="Lanie J.A."/>
            <person name="Ng W.-L."/>
            <person name="Kazmierczak K.M."/>
            <person name="Andrzejewski T.M."/>
            <person name="Davidsen T.M."/>
            <person name="Wayne K.J."/>
            <person name="Tettelin H."/>
            <person name="Glass J.I."/>
            <person name="Rusch D."/>
            <person name="Podicherti R."/>
            <person name="Tsui H.-C.T."/>
            <person name="Winkler M.E."/>
        </authorList>
    </citation>
    <scope>NUCLEOTIDE SEQUENCE</scope>
</reference>
<accession>A0A383A474</accession>
<gene>
    <name evidence="1" type="ORF">METZ01_LOCUS454652</name>
</gene>
<name>A0A383A474_9ZZZZ</name>
<evidence type="ECO:0000313" key="1">
    <source>
        <dbReference type="EMBL" id="SVE01798.1"/>
    </source>
</evidence>
<protein>
    <submittedName>
        <fullName evidence="1">Uncharacterized protein</fullName>
    </submittedName>
</protein>
<dbReference type="EMBL" id="UINC01188533">
    <property type="protein sequence ID" value="SVE01798.1"/>
    <property type="molecule type" value="Genomic_DNA"/>
</dbReference>
<dbReference type="AlphaFoldDB" id="A0A383A474"/>
<proteinExistence type="predicted"/>